<dbReference type="EMBL" id="JAAXOP010000025">
    <property type="protein sequence ID" value="NKY54114.1"/>
    <property type="molecule type" value="Genomic_DNA"/>
</dbReference>
<dbReference type="PANTHER" id="PTHR30336:SF20">
    <property type="entry name" value="DUF218 DOMAIN-CONTAINING PROTEIN"/>
    <property type="match status" value="1"/>
</dbReference>
<protein>
    <submittedName>
        <fullName evidence="3">YdcF family protein</fullName>
    </submittedName>
</protein>
<dbReference type="Pfam" id="PF02698">
    <property type="entry name" value="DUF218"/>
    <property type="match status" value="1"/>
</dbReference>
<keyword evidence="1" id="KW-1133">Transmembrane helix</keyword>
<evidence type="ECO:0000256" key="1">
    <source>
        <dbReference type="SAM" id="Phobius"/>
    </source>
</evidence>
<dbReference type="InterPro" id="IPR014729">
    <property type="entry name" value="Rossmann-like_a/b/a_fold"/>
</dbReference>
<name>A0A846Y8I3_9NOCA</name>
<dbReference type="GO" id="GO:0005886">
    <property type="term" value="C:plasma membrane"/>
    <property type="evidence" value="ECO:0007669"/>
    <property type="project" value="TreeGrafter"/>
</dbReference>
<evidence type="ECO:0000259" key="2">
    <source>
        <dbReference type="Pfam" id="PF02698"/>
    </source>
</evidence>
<feature type="transmembrane region" description="Helical" evidence="1">
    <location>
        <begin position="12"/>
        <end position="34"/>
    </location>
</feature>
<dbReference type="CDD" id="cd06259">
    <property type="entry name" value="YdcF-like"/>
    <property type="match status" value="1"/>
</dbReference>
<keyword evidence="1" id="KW-0812">Transmembrane</keyword>
<keyword evidence="4" id="KW-1185">Reference proteome</keyword>
<organism evidence="3 4">
    <name type="scientific">Nocardia vermiculata</name>
    <dbReference type="NCBI Taxonomy" id="257274"/>
    <lineage>
        <taxon>Bacteria</taxon>
        <taxon>Bacillati</taxon>
        <taxon>Actinomycetota</taxon>
        <taxon>Actinomycetes</taxon>
        <taxon>Mycobacteriales</taxon>
        <taxon>Nocardiaceae</taxon>
        <taxon>Nocardia</taxon>
    </lineage>
</organism>
<dbReference type="Proteomes" id="UP000565711">
    <property type="component" value="Unassembled WGS sequence"/>
</dbReference>
<evidence type="ECO:0000313" key="3">
    <source>
        <dbReference type="EMBL" id="NKY54114.1"/>
    </source>
</evidence>
<feature type="domain" description="DUF218" evidence="2">
    <location>
        <begin position="58"/>
        <end position="204"/>
    </location>
</feature>
<keyword evidence="1" id="KW-0472">Membrane</keyword>
<sequence length="231" mass="25538">MGVVGGERGRDAARFAVTATALIAGVSAAAVAASEWAHRRASHRLLGPAHEPRRDGFDVVVVLGYPATPEGRTRALQRWRCTIAARSLAPERDGFLIFTGSAVHGPWVEAEVMAAYTREHLGVSADRIRVETSAETTWQNIEFTTPSFEQADRVMIASDPMHAARARRYLRAQRPDLARRLAPADDYRPLERWWLKVPTAAHELAAITRRRAGAAATPLLQRLDLLPVPRR</sequence>
<evidence type="ECO:0000313" key="4">
    <source>
        <dbReference type="Proteomes" id="UP000565711"/>
    </source>
</evidence>
<gene>
    <name evidence="3" type="ORF">HGA08_28375</name>
</gene>
<proteinExistence type="predicted"/>
<dbReference type="PANTHER" id="PTHR30336">
    <property type="entry name" value="INNER MEMBRANE PROTEIN, PROBABLE PERMEASE"/>
    <property type="match status" value="1"/>
</dbReference>
<dbReference type="InterPro" id="IPR003848">
    <property type="entry name" value="DUF218"/>
</dbReference>
<reference evidence="3 4" key="1">
    <citation type="submission" date="2020-04" db="EMBL/GenBank/DDBJ databases">
        <title>MicrobeNet Type strains.</title>
        <authorList>
            <person name="Nicholson A.C."/>
        </authorList>
    </citation>
    <scope>NUCLEOTIDE SEQUENCE [LARGE SCALE GENOMIC DNA]</scope>
    <source>
        <strain evidence="3 4">JCM 12354</strain>
    </source>
</reference>
<dbReference type="InterPro" id="IPR051599">
    <property type="entry name" value="Cell_Envelope_Assoc"/>
</dbReference>
<dbReference type="Gene3D" id="3.40.50.620">
    <property type="entry name" value="HUPs"/>
    <property type="match status" value="1"/>
</dbReference>
<accession>A0A846Y8I3</accession>
<dbReference type="AlphaFoldDB" id="A0A846Y8I3"/>
<comment type="caution">
    <text evidence="3">The sequence shown here is derived from an EMBL/GenBank/DDBJ whole genome shotgun (WGS) entry which is preliminary data.</text>
</comment>